<sequence length="234" mass="25623">MCTIFRGQRGKSCTNPSPGRGGTVDKATLWRHIHAERAALATTLAELDDGDWSHDTLCPGWTVLDVAAHVISTPQIGWRQLAEMTMRNLGRSYNTMIFREVKRLGAEQTAGSVLSDFATFSSSTHHVPTTTTVEPLIDALLHHQDIVRPLGRSRAMDPEAALVATERVRLLAPLMGTSRLLRSVRMEATDITWSRGRGPTIRGPIQELLMIASGRQPDLSLVEGDGRALLDQPG</sequence>
<organism evidence="3">
    <name type="scientific">Mycolicibacterium mucogenicum DSM 44124</name>
    <dbReference type="NCBI Taxonomy" id="1226753"/>
    <lineage>
        <taxon>Bacteria</taxon>
        <taxon>Bacillati</taxon>
        <taxon>Actinomycetota</taxon>
        <taxon>Actinomycetes</taxon>
        <taxon>Mycobacteriales</taxon>
        <taxon>Mycobacteriaceae</taxon>
        <taxon>Mycolicibacterium</taxon>
    </lineage>
</organism>
<dbReference type="AlphaFoldDB" id="A0A8H2JB16"/>
<evidence type="ECO:0000256" key="1">
    <source>
        <dbReference type="SAM" id="MobiDB-lite"/>
    </source>
</evidence>
<comment type="caution">
    <text evidence="3">The sequence shown here is derived from an EMBL/GenBank/DDBJ whole genome shotgun (WGS) entry which is preliminary data.</text>
</comment>
<gene>
    <name evidence="3" type="ORF">C1S78_09445</name>
</gene>
<dbReference type="GO" id="GO:0046872">
    <property type="term" value="F:metal ion binding"/>
    <property type="evidence" value="ECO:0007669"/>
    <property type="project" value="InterPro"/>
</dbReference>
<reference evidence="3" key="1">
    <citation type="submission" date="2018-01" db="EMBL/GenBank/DDBJ databases">
        <title>Comparative genomics of Mycobacterium mucogenicum and Mycobacterium neoaurum clade members emphasizing tRNA and non-coding RNA.</title>
        <authorList>
            <person name="Behra P.R.K."/>
            <person name="Pettersson B.M.F."/>
            <person name="Das S."/>
            <person name="Dasgupta S."/>
            <person name="Kirsebom L.A."/>
        </authorList>
    </citation>
    <scope>NUCLEOTIDE SEQUENCE</scope>
    <source>
        <strain evidence="3">DSM 44124</strain>
    </source>
</reference>
<dbReference type="Pfam" id="PF11716">
    <property type="entry name" value="MDMPI_N"/>
    <property type="match status" value="1"/>
</dbReference>
<dbReference type="NCBIfam" id="TIGR03083">
    <property type="entry name" value="maleylpyruvate isomerase family mycothiol-dependent enzyme"/>
    <property type="match status" value="1"/>
</dbReference>
<keyword evidence="3" id="KW-0670">Pyruvate</keyword>
<evidence type="ECO:0000259" key="2">
    <source>
        <dbReference type="Pfam" id="PF11716"/>
    </source>
</evidence>
<dbReference type="InterPro" id="IPR034660">
    <property type="entry name" value="DinB/YfiT-like"/>
</dbReference>
<proteinExistence type="predicted"/>
<dbReference type="InterPro" id="IPR017517">
    <property type="entry name" value="Maleyloyr_isom"/>
</dbReference>
<evidence type="ECO:0000313" key="3">
    <source>
        <dbReference type="EMBL" id="TLH52551.1"/>
    </source>
</evidence>
<protein>
    <submittedName>
        <fullName evidence="3">Maleylpyruvate isomerase family mycothiol-dependent enzyme</fullName>
    </submittedName>
</protein>
<dbReference type="SUPFAM" id="SSF109854">
    <property type="entry name" value="DinB/YfiT-like putative metalloenzymes"/>
    <property type="match status" value="1"/>
</dbReference>
<dbReference type="EMBL" id="POTL01000001">
    <property type="protein sequence ID" value="TLH52551.1"/>
    <property type="molecule type" value="Genomic_DNA"/>
</dbReference>
<keyword evidence="3" id="KW-0413">Isomerase</keyword>
<feature type="domain" description="Mycothiol-dependent maleylpyruvate isomerase metal-binding" evidence="2">
    <location>
        <begin position="34"/>
        <end position="118"/>
    </location>
</feature>
<dbReference type="InterPro" id="IPR024344">
    <property type="entry name" value="MDMPI_metal-binding"/>
</dbReference>
<feature type="region of interest" description="Disordered" evidence="1">
    <location>
        <begin position="1"/>
        <end position="21"/>
    </location>
</feature>
<dbReference type="GO" id="GO:0016853">
    <property type="term" value="F:isomerase activity"/>
    <property type="evidence" value="ECO:0007669"/>
    <property type="project" value="UniProtKB-KW"/>
</dbReference>
<accession>A0A8H2JB16</accession>
<dbReference type="Gene3D" id="1.20.120.450">
    <property type="entry name" value="dinb family like domain"/>
    <property type="match status" value="1"/>
</dbReference>
<name>A0A8H2JB16_MYCMU</name>